<protein>
    <submittedName>
        <fullName evidence="1">Uncharacterized protein</fullName>
    </submittedName>
</protein>
<proteinExistence type="predicted"/>
<sequence>MSLALLTVRVVAPTPFAAIDHVDDTPRPTADMTLPVFFFAGRRADPARLDAGRVDPARLDAPLRAGALRGAVGFFGVVTVRAVRPPEDLLDPPEAREVELRVLVFPAIPSG</sequence>
<accession>A0ABZ2PV04</accession>
<organism evidence="1 2">
    <name type="scientific">Rhodococcus sovatensis</name>
    <dbReference type="NCBI Taxonomy" id="1805840"/>
    <lineage>
        <taxon>Bacteria</taxon>
        <taxon>Bacillati</taxon>
        <taxon>Actinomycetota</taxon>
        <taxon>Actinomycetes</taxon>
        <taxon>Mycobacteriales</taxon>
        <taxon>Nocardiaceae</taxon>
        <taxon>Rhodococcus</taxon>
    </lineage>
</organism>
<dbReference type="EMBL" id="CP147846">
    <property type="protein sequence ID" value="WXG71872.1"/>
    <property type="molecule type" value="Genomic_DNA"/>
</dbReference>
<keyword evidence="2" id="KW-1185">Reference proteome</keyword>
<gene>
    <name evidence="1" type="ORF">WDS16_11185</name>
</gene>
<reference evidence="1 2" key="1">
    <citation type="submission" date="2024-03" db="EMBL/GenBank/DDBJ databases">
        <title>Natural products discovery in diverse microorganisms through a two-stage MS feature dereplication strategy.</title>
        <authorList>
            <person name="Zhang R."/>
        </authorList>
    </citation>
    <scope>NUCLEOTIDE SEQUENCE [LARGE SCALE GENOMIC DNA]</scope>
    <source>
        <strain evidence="1 2">18930</strain>
    </source>
</reference>
<name>A0ABZ2PV04_9NOCA</name>
<dbReference type="Proteomes" id="UP001432000">
    <property type="component" value="Chromosome"/>
</dbReference>
<evidence type="ECO:0000313" key="1">
    <source>
        <dbReference type="EMBL" id="WXG71872.1"/>
    </source>
</evidence>
<dbReference type="RefSeq" id="WP_338893648.1">
    <property type="nucleotide sequence ID" value="NZ_CP147846.1"/>
</dbReference>
<evidence type="ECO:0000313" key="2">
    <source>
        <dbReference type="Proteomes" id="UP001432000"/>
    </source>
</evidence>